<dbReference type="SUPFAM" id="SSF53098">
    <property type="entry name" value="Ribonuclease H-like"/>
    <property type="match status" value="1"/>
</dbReference>
<accession>A0AAD7USN3</accession>
<dbReference type="PANTHER" id="PTHR23272">
    <property type="entry name" value="BED FINGER-RELATED"/>
    <property type="match status" value="1"/>
</dbReference>
<dbReference type="GeneID" id="83219866"/>
<evidence type="ECO:0008006" key="3">
    <source>
        <dbReference type="Google" id="ProtNLM"/>
    </source>
</evidence>
<organism evidence="1 2">
    <name type="scientific">Lichtheimia ornata</name>
    <dbReference type="NCBI Taxonomy" id="688661"/>
    <lineage>
        <taxon>Eukaryota</taxon>
        <taxon>Fungi</taxon>
        <taxon>Fungi incertae sedis</taxon>
        <taxon>Mucoromycota</taxon>
        <taxon>Mucoromycotina</taxon>
        <taxon>Mucoromycetes</taxon>
        <taxon>Mucorales</taxon>
        <taxon>Lichtheimiaceae</taxon>
        <taxon>Lichtheimia</taxon>
    </lineage>
</organism>
<dbReference type="EMBL" id="JARTCD010000131">
    <property type="protein sequence ID" value="KAJ8651917.1"/>
    <property type="molecule type" value="Genomic_DNA"/>
</dbReference>
<reference evidence="1 2" key="1">
    <citation type="submission" date="2023-03" db="EMBL/GenBank/DDBJ databases">
        <title>Genome sequence of Lichtheimia ornata CBS 291.66.</title>
        <authorList>
            <person name="Mohabir J.T."/>
            <person name="Shea T.P."/>
            <person name="Kurbessoian T."/>
            <person name="Berby B."/>
            <person name="Fontaine J."/>
            <person name="Livny J."/>
            <person name="Gnirke A."/>
            <person name="Stajich J.E."/>
            <person name="Cuomo C.A."/>
        </authorList>
    </citation>
    <scope>NUCLEOTIDE SEQUENCE [LARGE SCALE GENOMIC DNA]</scope>
    <source>
        <strain evidence="1">CBS 291.66</strain>
    </source>
</reference>
<proteinExistence type="predicted"/>
<keyword evidence="2" id="KW-1185">Reference proteome</keyword>
<protein>
    <recommendedName>
        <fullName evidence="3">HAT C-terminal dimerisation domain-containing protein</fullName>
    </recommendedName>
</protein>
<dbReference type="PANTHER" id="PTHR23272:SF161">
    <property type="entry name" value="ZINC FINGER BED DOMAIN-CONTAINING PROTEIN RICESLEEPER 1-LIKE"/>
    <property type="match status" value="1"/>
</dbReference>
<dbReference type="Proteomes" id="UP001234581">
    <property type="component" value="Unassembled WGS sequence"/>
</dbReference>
<evidence type="ECO:0000313" key="1">
    <source>
        <dbReference type="EMBL" id="KAJ8651917.1"/>
    </source>
</evidence>
<name>A0AAD7USN3_9FUNG</name>
<comment type="caution">
    <text evidence="1">The sequence shown here is derived from an EMBL/GenBank/DDBJ whole genome shotgun (WGS) entry which is preliminary data.</text>
</comment>
<dbReference type="RefSeq" id="XP_058336831.1">
    <property type="nucleotide sequence ID" value="XM_058492422.1"/>
</dbReference>
<gene>
    <name evidence="1" type="ORF">O0I10_012526</name>
</gene>
<evidence type="ECO:0000313" key="2">
    <source>
        <dbReference type="Proteomes" id="UP001234581"/>
    </source>
</evidence>
<sequence length="234" mass="27064">MECPPLKLTLDVRTRWNSTYDMLNRALKLKEAYMAMTANGDLKDFALEGDEWDRVEHMCKLLEPFDHATRMLSASTSHTTVNMTILSYNRLIDKLEDLADTVENPTCPQDLRDAAKAGREKLLPYYGRTDDTEVYAVATAMDPRMRFDWWTRSRWEKSIKDKAEKSVCDTWSKFSGMVPVAPEISEQSQALHELFLLEPTNDELKEYVAERSLPPMVTKDKPQELLFWESAATR</sequence>
<dbReference type="AlphaFoldDB" id="A0AAD7USN3"/>
<dbReference type="InterPro" id="IPR012337">
    <property type="entry name" value="RNaseH-like_sf"/>
</dbReference>